<dbReference type="Pfam" id="PF00300">
    <property type="entry name" value="His_Phos_1"/>
    <property type="match status" value="1"/>
</dbReference>
<dbReference type="CDD" id="cd07067">
    <property type="entry name" value="HP_PGM_like"/>
    <property type="match status" value="1"/>
</dbReference>
<protein>
    <submittedName>
        <fullName evidence="1">Histidine phosphatase family protein</fullName>
    </submittedName>
</protein>
<dbReference type="Gene3D" id="3.40.50.1240">
    <property type="entry name" value="Phosphoglycerate mutase-like"/>
    <property type="match status" value="1"/>
</dbReference>
<dbReference type="SMART" id="SM00855">
    <property type="entry name" value="PGAM"/>
    <property type="match status" value="1"/>
</dbReference>
<gene>
    <name evidence="1" type="ORF">ENJ96_07435</name>
</gene>
<dbReference type="AlphaFoldDB" id="A0A7V5P0U3"/>
<dbReference type="PANTHER" id="PTHR48100:SF1">
    <property type="entry name" value="HISTIDINE PHOSPHATASE FAMILY PROTEIN-RELATED"/>
    <property type="match status" value="1"/>
</dbReference>
<dbReference type="EMBL" id="DROK01000220">
    <property type="protein sequence ID" value="HHI97671.1"/>
    <property type="molecule type" value="Genomic_DNA"/>
</dbReference>
<dbReference type="InterPro" id="IPR029033">
    <property type="entry name" value="His_PPase_superfam"/>
</dbReference>
<evidence type="ECO:0000313" key="1">
    <source>
        <dbReference type="EMBL" id="HHI97671.1"/>
    </source>
</evidence>
<organism evidence="1">
    <name type="scientific">Thermodesulfatator atlanticus</name>
    <dbReference type="NCBI Taxonomy" id="501497"/>
    <lineage>
        <taxon>Bacteria</taxon>
        <taxon>Pseudomonadati</taxon>
        <taxon>Thermodesulfobacteriota</taxon>
        <taxon>Thermodesulfobacteria</taxon>
        <taxon>Thermodesulfobacteriales</taxon>
        <taxon>Thermodesulfatatoraceae</taxon>
        <taxon>Thermodesulfatator</taxon>
    </lineage>
</organism>
<reference evidence="1" key="1">
    <citation type="journal article" date="2020" name="mSystems">
        <title>Genome- and Community-Level Interaction Insights into Carbon Utilization and Element Cycling Functions of Hydrothermarchaeota in Hydrothermal Sediment.</title>
        <authorList>
            <person name="Zhou Z."/>
            <person name="Liu Y."/>
            <person name="Xu W."/>
            <person name="Pan J."/>
            <person name="Luo Z.H."/>
            <person name="Li M."/>
        </authorList>
    </citation>
    <scope>NUCLEOTIDE SEQUENCE [LARGE SCALE GENOMIC DNA]</scope>
    <source>
        <strain evidence="1">HyVt-533</strain>
    </source>
</reference>
<dbReference type="GO" id="GO:0005737">
    <property type="term" value="C:cytoplasm"/>
    <property type="evidence" value="ECO:0007669"/>
    <property type="project" value="TreeGrafter"/>
</dbReference>
<accession>A0A7V5P0U3</accession>
<dbReference type="PANTHER" id="PTHR48100">
    <property type="entry name" value="BROAD-SPECIFICITY PHOSPHATASE YOR283W-RELATED"/>
    <property type="match status" value="1"/>
</dbReference>
<dbReference type="SUPFAM" id="SSF53254">
    <property type="entry name" value="Phosphoglycerate mutase-like"/>
    <property type="match status" value="1"/>
</dbReference>
<dbReference type="InterPro" id="IPR013078">
    <property type="entry name" value="His_Pase_superF_clade-1"/>
</dbReference>
<proteinExistence type="predicted"/>
<dbReference type="Proteomes" id="UP000886101">
    <property type="component" value="Unassembled WGS sequence"/>
</dbReference>
<comment type="caution">
    <text evidence="1">The sequence shown here is derived from an EMBL/GenBank/DDBJ whole genome shotgun (WGS) entry which is preliminary data.</text>
</comment>
<name>A0A7V5P0U3_9BACT</name>
<dbReference type="InterPro" id="IPR050275">
    <property type="entry name" value="PGM_Phosphatase"/>
</dbReference>
<dbReference type="GO" id="GO:0016791">
    <property type="term" value="F:phosphatase activity"/>
    <property type="evidence" value="ECO:0007669"/>
    <property type="project" value="TreeGrafter"/>
</dbReference>
<sequence length="212" mass="23611">MADPLRLFLIRHGETAGPKGVLYSQQDVPLSPRGLWQSKKLVSALEEVPLAAVFASDLTRAATPARWLAERKGIPLFLRPELREINFGAWTGKTFAELLKLPDFRQRLAEPAAIAPPGGETLFELQQRALKAIEEIRARFPEKIVAVFTHGGLIRALLLHVLGASLNNFFKLQQDHAAVNLIDFYPEGPVVRLVNGPFELNFNMLLARDAFP</sequence>